<protein>
    <submittedName>
        <fullName evidence="2">Uncharacterized protein</fullName>
    </submittedName>
</protein>
<evidence type="ECO:0000313" key="3">
    <source>
        <dbReference type="Proteomes" id="UP000268093"/>
    </source>
</evidence>
<dbReference type="Proteomes" id="UP000268093">
    <property type="component" value="Unassembled WGS sequence"/>
</dbReference>
<feature type="region of interest" description="Disordered" evidence="1">
    <location>
        <begin position="224"/>
        <end position="266"/>
    </location>
</feature>
<sequence>MRLTAKCLKSLKCRAFWETTDIPSLKKFLEFRFLAGDLESEEIEHYYYTHDLNTIGSHYAEVSDVGQKVLKWKQHFKASVPITLLSCSITNYPAGAAGSGKGPALCSVALQRTTLWVRLTKERPGLSVIFNDKNSKSIRRFWVLQVDRQSKLVESQTAQQISELVTNQYHLAKLQVKTILHKDTVDHCAAVSKLTKSKVASAIDKSDPSVHTPSVHALRKRQIAYDSEESESSGTESAMRKVFNDDDDSEYDEDAATRPSTNECNESSVTRTSFVKTYMEMDHACKWTLPSGTVVEDIIFSKYKDVDTESLAHSWIIDLDDEMASLFSPVDWKEISSQTLSLPQLDVLTAKSVSRFAKVTTASGLREALETTSYRLKDEPYDREKHYDAEWVDLAMRRMLPLFESPDQLLRKPHLEGWYDSNIWSFIFDYALQDLKGMETVRYVPSDRFACICAHTSDVLISYSKESSSLATTMRKNRKRVRTGKEDRSKIGRRLDAIVKTDADAYYEYGAVEVAKSFRGVKSTKWLTDSLKLAKTLHDMLFRLEELVDHQDSLVKKLRVVGLVNSGLKCQVLRMSHPDGYVCLLERDELVEVPTVVENLRDLFKLLKSIWQMKMSYSLLCFALEWERMNMDCEAVVNSRHIPKTEKELFTELTGGSLKSPPRATSIPWSFDTPTKRKY</sequence>
<evidence type="ECO:0000256" key="1">
    <source>
        <dbReference type="SAM" id="MobiDB-lite"/>
    </source>
</evidence>
<dbReference type="EMBL" id="RBNI01007796">
    <property type="protein sequence ID" value="RUP45109.1"/>
    <property type="molecule type" value="Genomic_DNA"/>
</dbReference>
<proteinExistence type="predicted"/>
<accession>A0A433D2P6</accession>
<gene>
    <name evidence="2" type="ORF">BC936DRAFT_148600</name>
</gene>
<comment type="caution">
    <text evidence="2">The sequence shown here is derived from an EMBL/GenBank/DDBJ whole genome shotgun (WGS) entry which is preliminary data.</text>
</comment>
<evidence type="ECO:0000313" key="2">
    <source>
        <dbReference type="EMBL" id="RUP45109.1"/>
    </source>
</evidence>
<reference evidence="2 3" key="1">
    <citation type="journal article" date="2018" name="New Phytol.">
        <title>Phylogenomics of Endogonaceae and evolution of mycorrhizas within Mucoromycota.</title>
        <authorList>
            <person name="Chang Y."/>
            <person name="Desiro A."/>
            <person name="Na H."/>
            <person name="Sandor L."/>
            <person name="Lipzen A."/>
            <person name="Clum A."/>
            <person name="Barry K."/>
            <person name="Grigoriev I.V."/>
            <person name="Martin F.M."/>
            <person name="Stajich J.E."/>
            <person name="Smith M.E."/>
            <person name="Bonito G."/>
            <person name="Spatafora J.W."/>
        </authorList>
    </citation>
    <scope>NUCLEOTIDE SEQUENCE [LARGE SCALE GENOMIC DNA]</scope>
    <source>
        <strain evidence="2 3">GMNB39</strain>
    </source>
</reference>
<name>A0A433D2P6_9FUNG</name>
<feature type="compositionally biased region" description="Acidic residues" evidence="1">
    <location>
        <begin position="245"/>
        <end position="254"/>
    </location>
</feature>
<dbReference type="OrthoDB" id="2441193at2759"/>
<dbReference type="AlphaFoldDB" id="A0A433D2P6"/>
<keyword evidence="3" id="KW-1185">Reference proteome</keyword>
<feature type="region of interest" description="Disordered" evidence="1">
    <location>
        <begin position="654"/>
        <end position="679"/>
    </location>
</feature>
<organism evidence="2 3">
    <name type="scientific">Jimgerdemannia flammicorona</name>
    <dbReference type="NCBI Taxonomy" id="994334"/>
    <lineage>
        <taxon>Eukaryota</taxon>
        <taxon>Fungi</taxon>
        <taxon>Fungi incertae sedis</taxon>
        <taxon>Mucoromycota</taxon>
        <taxon>Mucoromycotina</taxon>
        <taxon>Endogonomycetes</taxon>
        <taxon>Endogonales</taxon>
        <taxon>Endogonaceae</taxon>
        <taxon>Jimgerdemannia</taxon>
    </lineage>
</organism>